<name>A0A7W9BCS9_9SPHN</name>
<organism evidence="2 3">
    <name type="scientific">Sphingomonas aerophila</name>
    <dbReference type="NCBI Taxonomy" id="1344948"/>
    <lineage>
        <taxon>Bacteria</taxon>
        <taxon>Pseudomonadati</taxon>
        <taxon>Pseudomonadota</taxon>
        <taxon>Alphaproteobacteria</taxon>
        <taxon>Sphingomonadales</taxon>
        <taxon>Sphingomonadaceae</taxon>
        <taxon>Sphingomonas</taxon>
    </lineage>
</organism>
<feature type="signal peptide" evidence="1">
    <location>
        <begin position="1"/>
        <end position="20"/>
    </location>
</feature>
<gene>
    <name evidence="2" type="ORF">FHS94_001633</name>
</gene>
<evidence type="ECO:0000313" key="3">
    <source>
        <dbReference type="Proteomes" id="UP000546200"/>
    </source>
</evidence>
<accession>A0A7W9BCS9</accession>
<evidence type="ECO:0000313" key="2">
    <source>
        <dbReference type="EMBL" id="MBB5714797.1"/>
    </source>
</evidence>
<feature type="chain" id="PRO_5030579052" description="HEPN domain-containing protein" evidence="1">
    <location>
        <begin position="21"/>
        <end position="150"/>
    </location>
</feature>
<protein>
    <recommendedName>
        <fullName evidence="4">HEPN domain-containing protein</fullName>
    </recommendedName>
</protein>
<dbReference type="Proteomes" id="UP000546200">
    <property type="component" value="Unassembled WGS sequence"/>
</dbReference>
<sequence length="150" mass="16489">MKKGTSPPNLFAAARSFAMAARLLQPQASQAAAIPFYFLNGFAIEMALKAVILRANRDQGQLKRIGHDLLGGLRAAEDCGLSLAEPETFNMIKRMSVVHGDHTFRCIPDIEEVEVIGPGLLETLLGRLLTRIEAEFDVWEDQDPGTAKRL</sequence>
<evidence type="ECO:0008006" key="4">
    <source>
        <dbReference type="Google" id="ProtNLM"/>
    </source>
</evidence>
<dbReference type="RefSeq" id="WP_184056403.1">
    <property type="nucleotide sequence ID" value="NZ_JACIJK010000004.1"/>
</dbReference>
<evidence type="ECO:0000256" key="1">
    <source>
        <dbReference type="SAM" id="SignalP"/>
    </source>
</evidence>
<keyword evidence="1" id="KW-0732">Signal</keyword>
<comment type="caution">
    <text evidence="2">The sequence shown here is derived from an EMBL/GenBank/DDBJ whole genome shotgun (WGS) entry which is preliminary data.</text>
</comment>
<dbReference type="EMBL" id="JACIJK010000004">
    <property type="protein sequence ID" value="MBB5714797.1"/>
    <property type="molecule type" value="Genomic_DNA"/>
</dbReference>
<dbReference type="AlphaFoldDB" id="A0A7W9BCS9"/>
<reference evidence="2 3" key="1">
    <citation type="submission" date="2020-08" db="EMBL/GenBank/DDBJ databases">
        <title>Genomic Encyclopedia of Type Strains, Phase IV (KMG-IV): sequencing the most valuable type-strain genomes for metagenomic binning, comparative biology and taxonomic classification.</title>
        <authorList>
            <person name="Goeker M."/>
        </authorList>
    </citation>
    <scope>NUCLEOTIDE SEQUENCE [LARGE SCALE GENOMIC DNA]</scope>
    <source>
        <strain evidence="2 3">DSM 100044</strain>
    </source>
</reference>
<keyword evidence="3" id="KW-1185">Reference proteome</keyword>
<proteinExistence type="predicted"/>